<dbReference type="EMBL" id="CP110418">
    <property type="protein sequence ID" value="UZG50649.1"/>
    <property type="molecule type" value="Genomic_DNA"/>
</dbReference>
<proteinExistence type="predicted"/>
<evidence type="ECO:0000313" key="1">
    <source>
        <dbReference type="EMBL" id="UZG50649.1"/>
    </source>
</evidence>
<sequence>MTNKLLFNLSFANSTKTDLPAPGVPPVTIPSGLSTGDNALYFL</sequence>
<evidence type="ECO:0000313" key="2">
    <source>
        <dbReference type="Proteomes" id="UP001164244"/>
    </source>
</evidence>
<reference evidence="1" key="1">
    <citation type="submission" date="2022-11" db="EMBL/GenBank/DDBJ databases">
        <title>Complete genome sequence of Veillonella rogosae KCOM 3468 isolated from human Subgingival dental plaque of Chronic peridontitis Lesion.</title>
        <authorList>
            <person name="Park S.-N."/>
            <person name="Lim Y.K."/>
            <person name="Kook J.-K."/>
        </authorList>
    </citation>
    <scope>NUCLEOTIDE SEQUENCE</scope>
    <source>
        <strain evidence="1">KCOM 3468</strain>
    </source>
</reference>
<protein>
    <submittedName>
        <fullName evidence="1">Uncharacterized protein</fullName>
    </submittedName>
</protein>
<dbReference type="Proteomes" id="UP001164244">
    <property type="component" value="Chromosome"/>
</dbReference>
<organism evidence="1 2">
    <name type="scientific">Veillonella rogosae</name>
    <dbReference type="NCBI Taxonomy" id="423477"/>
    <lineage>
        <taxon>Bacteria</taxon>
        <taxon>Bacillati</taxon>
        <taxon>Bacillota</taxon>
        <taxon>Negativicutes</taxon>
        <taxon>Veillonellales</taxon>
        <taxon>Veillonellaceae</taxon>
        <taxon>Veillonella</taxon>
    </lineage>
</organism>
<accession>A0AA46X2V2</accession>
<dbReference type="AlphaFoldDB" id="A0AA46X2V2"/>
<name>A0AA46X2V2_9FIRM</name>
<dbReference type="KEGG" id="vrg:OKW85_08145"/>
<gene>
    <name evidence="1" type="ORF">OKW85_08145</name>
</gene>